<organism evidence="1">
    <name type="scientific">marine sediment metagenome</name>
    <dbReference type="NCBI Taxonomy" id="412755"/>
    <lineage>
        <taxon>unclassified sequences</taxon>
        <taxon>metagenomes</taxon>
        <taxon>ecological metagenomes</taxon>
    </lineage>
</organism>
<dbReference type="AlphaFoldDB" id="X0Z7C9"/>
<proteinExistence type="predicted"/>
<reference evidence="1" key="1">
    <citation type="journal article" date="2014" name="Front. Microbiol.">
        <title>High frequency of phylogenetically diverse reductive dehalogenase-homologous genes in deep subseafloor sedimentary metagenomes.</title>
        <authorList>
            <person name="Kawai M."/>
            <person name="Futagami T."/>
            <person name="Toyoda A."/>
            <person name="Takaki Y."/>
            <person name="Nishi S."/>
            <person name="Hori S."/>
            <person name="Arai W."/>
            <person name="Tsubouchi T."/>
            <person name="Morono Y."/>
            <person name="Uchiyama I."/>
            <person name="Ito T."/>
            <person name="Fujiyama A."/>
            <person name="Inagaki F."/>
            <person name="Takami H."/>
        </authorList>
    </citation>
    <scope>NUCLEOTIDE SEQUENCE</scope>
    <source>
        <strain evidence="1">Expedition CK06-06</strain>
    </source>
</reference>
<comment type="caution">
    <text evidence="1">The sequence shown here is derived from an EMBL/GenBank/DDBJ whole genome shotgun (WGS) entry which is preliminary data.</text>
</comment>
<protein>
    <submittedName>
        <fullName evidence="1">Uncharacterized protein</fullName>
    </submittedName>
</protein>
<name>X0Z7C9_9ZZZZ</name>
<accession>X0Z7C9</accession>
<sequence>MGGPEFQKMMKELRAWKKSGKKGPFKAKLKGPKEEVRLGVSEVDVSDFVKEETNRIWNILGKDILYSKKILSRGIERA</sequence>
<dbReference type="EMBL" id="BART01005825">
    <property type="protein sequence ID" value="GAG54312.1"/>
    <property type="molecule type" value="Genomic_DNA"/>
</dbReference>
<gene>
    <name evidence="1" type="ORF">S01H4_13206</name>
</gene>
<evidence type="ECO:0000313" key="1">
    <source>
        <dbReference type="EMBL" id="GAG54312.1"/>
    </source>
</evidence>